<protein>
    <recommendedName>
        <fullName evidence="5">DUF916 domain-containing protein</fullName>
    </recommendedName>
</protein>
<keyword evidence="2" id="KW-0732">Signal</keyword>
<dbReference type="STRING" id="512565.AMIS_49230"/>
<evidence type="ECO:0000313" key="4">
    <source>
        <dbReference type="Proteomes" id="UP000007882"/>
    </source>
</evidence>
<evidence type="ECO:0000313" key="3">
    <source>
        <dbReference type="EMBL" id="BAL90143.1"/>
    </source>
</evidence>
<reference evidence="3 4" key="1">
    <citation type="submission" date="2012-02" db="EMBL/GenBank/DDBJ databases">
        <title>Complete genome sequence of Actinoplanes missouriensis 431 (= NBRC 102363).</title>
        <authorList>
            <person name="Ohnishi Y."/>
            <person name="Ishikawa J."/>
            <person name="Sekine M."/>
            <person name="Hosoyama A."/>
            <person name="Harada T."/>
            <person name="Narita H."/>
            <person name="Hata T."/>
            <person name="Konno Y."/>
            <person name="Tutikane K."/>
            <person name="Fujita N."/>
            <person name="Horinouchi S."/>
            <person name="Hayakawa M."/>
        </authorList>
    </citation>
    <scope>NUCLEOTIDE SEQUENCE [LARGE SCALE GENOMIC DNA]</scope>
    <source>
        <strain evidence="4">ATCC 14538 / DSM 43046 / CBS 188.64 / JCM 3121 / NBRC 102363 / NCIMB 12654 / NRRL B-3342 / UNCC 431</strain>
    </source>
</reference>
<accession>I0HAV6</accession>
<sequence length="324" mass="33620">MRRVSALIIAALVAVPAAPASAAPVSAAPASAAPASLTWTVQPATADGPDGRRWVERTLDPGSVVTEHLAVRNFSDASASFTLTAADGYLTDKGRFNMLPSDRKSVDGGTWITVRESVTVGAGKTAVVPFTITVPRDATPGDHPAGIAASVAGRQGTVQVESRVGFRVLMRASGEVRPALAVRGASVSYERSWNPFAPGELTVSYQAANTGNVRLDLANRVSTSELFGLVSATGASARGELLPGGESSATTRVGGVWGLGPVRTTVRLDAAATASTTVTTWVVPWPQLFLLVAAALIVLAWRARSRRLTALLEEARREGARSAA</sequence>
<dbReference type="PATRIC" id="fig|512565.3.peg.4914"/>
<keyword evidence="1" id="KW-0812">Transmembrane</keyword>
<evidence type="ECO:0000256" key="1">
    <source>
        <dbReference type="SAM" id="Phobius"/>
    </source>
</evidence>
<feature type="transmembrane region" description="Helical" evidence="1">
    <location>
        <begin position="281"/>
        <end position="301"/>
    </location>
</feature>
<dbReference type="Proteomes" id="UP000007882">
    <property type="component" value="Chromosome"/>
</dbReference>
<keyword evidence="1" id="KW-1133">Transmembrane helix</keyword>
<dbReference type="eggNOG" id="COG1470">
    <property type="taxonomic scope" value="Bacteria"/>
</dbReference>
<feature type="signal peptide" evidence="2">
    <location>
        <begin position="1"/>
        <end position="22"/>
    </location>
</feature>
<gene>
    <name evidence="3" type="ordered locus">AMIS_49230</name>
</gene>
<organism evidence="3 4">
    <name type="scientific">Actinoplanes missouriensis (strain ATCC 14538 / DSM 43046 / CBS 188.64 / JCM 3121 / NBRC 102363 / NCIMB 12654 / NRRL B-3342 / UNCC 431)</name>
    <dbReference type="NCBI Taxonomy" id="512565"/>
    <lineage>
        <taxon>Bacteria</taxon>
        <taxon>Bacillati</taxon>
        <taxon>Actinomycetota</taxon>
        <taxon>Actinomycetes</taxon>
        <taxon>Micromonosporales</taxon>
        <taxon>Micromonosporaceae</taxon>
        <taxon>Actinoplanes</taxon>
    </lineage>
</organism>
<keyword evidence="1" id="KW-0472">Membrane</keyword>
<dbReference type="RefSeq" id="WP_014445032.1">
    <property type="nucleotide sequence ID" value="NC_017093.1"/>
</dbReference>
<evidence type="ECO:0000256" key="2">
    <source>
        <dbReference type="SAM" id="SignalP"/>
    </source>
</evidence>
<dbReference type="EMBL" id="AP012319">
    <property type="protein sequence ID" value="BAL90143.1"/>
    <property type="molecule type" value="Genomic_DNA"/>
</dbReference>
<proteinExistence type="predicted"/>
<dbReference type="AlphaFoldDB" id="I0HAV6"/>
<evidence type="ECO:0008006" key="5">
    <source>
        <dbReference type="Google" id="ProtNLM"/>
    </source>
</evidence>
<name>I0HAV6_ACTM4</name>
<feature type="chain" id="PRO_5003628739" description="DUF916 domain-containing protein" evidence="2">
    <location>
        <begin position="23"/>
        <end position="324"/>
    </location>
</feature>
<keyword evidence="4" id="KW-1185">Reference proteome</keyword>
<dbReference type="HOGENOM" id="CLU_051827_1_0_11"/>
<dbReference type="KEGG" id="ams:AMIS_49230"/>